<evidence type="ECO:0008006" key="4">
    <source>
        <dbReference type="Google" id="ProtNLM"/>
    </source>
</evidence>
<feature type="non-terminal residue" evidence="2">
    <location>
        <position position="156"/>
    </location>
</feature>
<comment type="caution">
    <text evidence="2">The sequence shown here is derived from an EMBL/GenBank/DDBJ whole genome shotgun (WGS) entry which is preliminary data.</text>
</comment>
<dbReference type="EMBL" id="CAUYUJ010015967">
    <property type="protein sequence ID" value="CAK0860333.1"/>
    <property type="molecule type" value="Genomic_DNA"/>
</dbReference>
<dbReference type="Proteomes" id="UP001189429">
    <property type="component" value="Unassembled WGS sequence"/>
</dbReference>
<gene>
    <name evidence="2" type="ORF">PCOR1329_LOCUS49334</name>
</gene>
<name>A0ABN9UMF0_9DINO</name>
<evidence type="ECO:0000313" key="3">
    <source>
        <dbReference type="Proteomes" id="UP001189429"/>
    </source>
</evidence>
<proteinExistence type="predicted"/>
<accession>A0ABN9UMF0</accession>
<organism evidence="2 3">
    <name type="scientific">Prorocentrum cordatum</name>
    <dbReference type="NCBI Taxonomy" id="2364126"/>
    <lineage>
        <taxon>Eukaryota</taxon>
        <taxon>Sar</taxon>
        <taxon>Alveolata</taxon>
        <taxon>Dinophyceae</taxon>
        <taxon>Prorocentrales</taxon>
        <taxon>Prorocentraceae</taxon>
        <taxon>Prorocentrum</taxon>
    </lineage>
</organism>
<dbReference type="SUPFAM" id="SSF49879">
    <property type="entry name" value="SMAD/FHA domain"/>
    <property type="match status" value="1"/>
</dbReference>
<keyword evidence="3" id="KW-1185">Reference proteome</keyword>
<feature type="non-terminal residue" evidence="2">
    <location>
        <position position="1"/>
    </location>
</feature>
<dbReference type="InterPro" id="IPR008984">
    <property type="entry name" value="SMAD_FHA_dom_sf"/>
</dbReference>
<sequence>PGGFPARPRARARARGGRARRRQQAGPAHAMAEPVVFHVIGGKGSGAASEAPKKLEVKPGGENVKVGRASKNELVFRHPGISWNHVELRLTPGDGRGLGRRSRACSPSSLLPPRSVLLAPRSSLRPPSFSLLASFAPFLASSCCCSPPPLLSRRLA</sequence>
<feature type="region of interest" description="Disordered" evidence="1">
    <location>
        <begin position="1"/>
        <end position="32"/>
    </location>
</feature>
<protein>
    <recommendedName>
        <fullName evidence="4">FHA domain-containing protein</fullName>
    </recommendedName>
</protein>
<reference evidence="2" key="1">
    <citation type="submission" date="2023-10" db="EMBL/GenBank/DDBJ databases">
        <authorList>
            <person name="Chen Y."/>
            <person name="Shah S."/>
            <person name="Dougan E. K."/>
            <person name="Thang M."/>
            <person name="Chan C."/>
        </authorList>
    </citation>
    <scope>NUCLEOTIDE SEQUENCE [LARGE SCALE GENOMIC DNA]</scope>
</reference>
<evidence type="ECO:0000256" key="1">
    <source>
        <dbReference type="SAM" id="MobiDB-lite"/>
    </source>
</evidence>
<feature type="compositionally biased region" description="Basic residues" evidence="1">
    <location>
        <begin position="8"/>
        <end position="23"/>
    </location>
</feature>
<evidence type="ECO:0000313" key="2">
    <source>
        <dbReference type="EMBL" id="CAK0860333.1"/>
    </source>
</evidence>